<evidence type="ECO:0000313" key="3">
    <source>
        <dbReference type="Proteomes" id="UP000724874"/>
    </source>
</evidence>
<proteinExistence type="predicted"/>
<dbReference type="AlphaFoldDB" id="A0A9P5NC95"/>
<dbReference type="EMBL" id="JADNYJ010000159">
    <property type="protein sequence ID" value="KAF8878378.1"/>
    <property type="molecule type" value="Genomic_DNA"/>
</dbReference>
<evidence type="ECO:0000313" key="2">
    <source>
        <dbReference type="EMBL" id="KAF8878378.1"/>
    </source>
</evidence>
<feature type="signal peptide" evidence="1">
    <location>
        <begin position="1"/>
        <end position="24"/>
    </location>
</feature>
<feature type="chain" id="PRO_5040425425" evidence="1">
    <location>
        <begin position="25"/>
        <end position="117"/>
    </location>
</feature>
<reference evidence="2" key="1">
    <citation type="submission" date="2020-11" db="EMBL/GenBank/DDBJ databases">
        <authorList>
            <consortium name="DOE Joint Genome Institute"/>
            <person name="Ahrendt S."/>
            <person name="Riley R."/>
            <person name="Andreopoulos W."/>
            <person name="LaButti K."/>
            <person name="Pangilinan J."/>
            <person name="Ruiz-duenas F.J."/>
            <person name="Barrasa J.M."/>
            <person name="Sanchez-Garcia M."/>
            <person name="Camarero S."/>
            <person name="Miyauchi S."/>
            <person name="Serrano A."/>
            <person name="Linde D."/>
            <person name="Babiker R."/>
            <person name="Drula E."/>
            <person name="Ayuso-Fernandez I."/>
            <person name="Pacheco R."/>
            <person name="Padilla G."/>
            <person name="Ferreira P."/>
            <person name="Barriuso J."/>
            <person name="Kellner H."/>
            <person name="Castanera R."/>
            <person name="Alfaro M."/>
            <person name="Ramirez L."/>
            <person name="Pisabarro A.G."/>
            <person name="Kuo A."/>
            <person name="Tritt A."/>
            <person name="Lipzen A."/>
            <person name="He G."/>
            <person name="Yan M."/>
            <person name="Ng V."/>
            <person name="Cullen D."/>
            <person name="Martin F."/>
            <person name="Rosso M.-N."/>
            <person name="Henrissat B."/>
            <person name="Hibbett D."/>
            <person name="Martinez A.T."/>
            <person name="Grigoriev I.V."/>
        </authorList>
    </citation>
    <scope>NUCLEOTIDE SEQUENCE</scope>
    <source>
        <strain evidence="2">AH 44721</strain>
    </source>
</reference>
<dbReference type="Proteomes" id="UP000724874">
    <property type="component" value="Unassembled WGS sequence"/>
</dbReference>
<keyword evidence="1" id="KW-0732">Signal</keyword>
<organism evidence="2 3">
    <name type="scientific">Gymnopilus junonius</name>
    <name type="common">Spectacular rustgill mushroom</name>
    <name type="synonym">Gymnopilus spectabilis subsp. junonius</name>
    <dbReference type="NCBI Taxonomy" id="109634"/>
    <lineage>
        <taxon>Eukaryota</taxon>
        <taxon>Fungi</taxon>
        <taxon>Dikarya</taxon>
        <taxon>Basidiomycota</taxon>
        <taxon>Agaricomycotina</taxon>
        <taxon>Agaricomycetes</taxon>
        <taxon>Agaricomycetidae</taxon>
        <taxon>Agaricales</taxon>
        <taxon>Agaricineae</taxon>
        <taxon>Hymenogastraceae</taxon>
        <taxon>Gymnopilus</taxon>
    </lineage>
</organism>
<protein>
    <submittedName>
        <fullName evidence="2">Uncharacterized protein</fullName>
    </submittedName>
</protein>
<evidence type="ECO:0000256" key="1">
    <source>
        <dbReference type="SAM" id="SignalP"/>
    </source>
</evidence>
<name>A0A9P5NC95_GYMJU</name>
<keyword evidence="3" id="KW-1185">Reference proteome</keyword>
<accession>A0A9P5NC95</accession>
<sequence length="117" mass="12400">MKSFFSLLALGLGSSLIRLVPVNAGIIAYGGNFCGGSAGADVICDGRCIDLYGRNSFKINATDVNTYCVKVYSEDYCKSATPSQSISIELPGVCTTFGPETTDMHRWVACTPALLCV</sequence>
<comment type="caution">
    <text evidence="2">The sequence shown here is derived from an EMBL/GenBank/DDBJ whole genome shotgun (WGS) entry which is preliminary data.</text>
</comment>
<gene>
    <name evidence="2" type="ORF">CPB84DRAFT_1794198</name>
</gene>